<name>A0A5J4X309_9EUKA</name>
<organism evidence="1 2">
    <name type="scientific">Streblomastix strix</name>
    <dbReference type="NCBI Taxonomy" id="222440"/>
    <lineage>
        <taxon>Eukaryota</taxon>
        <taxon>Metamonada</taxon>
        <taxon>Preaxostyla</taxon>
        <taxon>Oxymonadida</taxon>
        <taxon>Streblomastigidae</taxon>
        <taxon>Streblomastix</taxon>
    </lineage>
</organism>
<comment type="caution">
    <text evidence="1">The sequence shown here is derived from an EMBL/GenBank/DDBJ whole genome shotgun (WGS) entry which is preliminary data.</text>
</comment>
<proteinExistence type="predicted"/>
<dbReference type="InterPro" id="IPR013922">
    <property type="entry name" value="Cyclin_PHO80-like"/>
</dbReference>
<dbReference type="AlphaFoldDB" id="A0A5J4X309"/>
<dbReference type="Proteomes" id="UP000324800">
    <property type="component" value="Unassembled WGS sequence"/>
</dbReference>
<dbReference type="EMBL" id="SNRW01000436">
    <property type="protein sequence ID" value="KAA6401152.1"/>
    <property type="molecule type" value="Genomic_DNA"/>
</dbReference>
<dbReference type="OrthoDB" id="244495at2759"/>
<dbReference type="PANTHER" id="PTHR15615:SF108">
    <property type="entry name" value="PROTEIN CNPPD1"/>
    <property type="match status" value="1"/>
</dbReference>
<evidence type="ECO:0008006" key="3">
    <source>
        <dbReference type="Google" id="ProtNLM"/>
    </source>
</evidence>
<evidence type="ECO:0000313" key="1">
    <source>
        <dbReference type="EMBL" id="KAA6401152.1"/>
    </source>
</evidence>
<evidence type="ECO:0000313" key="2">
    <source>
        <dbReference type="Proteomes" id="UP000324800"/>
    </source>
</evidence>
<accession>A0A5J4X309</accession>
<protein>
    <recommendedName>
        <fullName evidence="3">Cyclin N-terminal domain-containing protein</fullName>
    </recommendedName>
</protein>
<dbReference type="Gene3D" id="1.10.472.10">
    <property type="entry name" value="Cyclin-like"/>
    <property type="match status" value="1"/>
</dbReference>
<dbReference type="PANTHER" id="PTHR15615">
    <property type="match status" value="1"/>
</dbReference>
<dbReference type="GO" id="GO:0019901">
    <property type="term" value="F:protein kinase binding"/>
    <property type="evidence" value="ECO:0007669"/>
    <property type="project" value="InterPro"/>
</dbReference>
<sequence>MSELTVAPIMKLYIDNSVRSHILQLRPEDISILEQPATQNLIKSSSHFLMKLISNVLYSNETPQDQLQKNESLFLKFQSFFSYVREFAHLSGSELIYTVYLVQKLVKSQIECFNEDKDCIMISDSNVGTTLVCAVILAMKIIRDVTELKNNSWWAKSFGISLELLNRSELEFYTQLDFNVVMDEQQFIRLYHKIESQSEI</sequence>
<dbReference type="Pfam" id="PF08613">
    <property type="entry name" value="Cyclin"/>
    <property type="match status" value="1"/>
</dbReference>
<gene>
    <name evidence="1" type="ORF">EZS28_003320</name>
</gene>
<reference evidence="1 2" key="1">
    <citation type="submission" date="2019-03" db="EMBL/GenBank/DDBJ databases">
        <title>Single cell metagenomics reveals metabolic interactions within the superorganism composed of flagellate Streblomastix strix and complex community of Bacteroidetes bacteria on its surface.</title>
        <authorList>
            <person name="Treitli S.C."/>
            <person name="Kolisko M."/>
            <person name="Husnik F."/>
            <person name="Keeling P."/>
            <person name="Hampl V."/>
        </authorList>
    </citation>
    <scope>NUCLEOTIDE SEQUENCE [LARGE SCALE GENOMIC DNA]</scope>
    <source>
        <strain evidence="1">ST1C</strain>
    </source>
</reference>